<sequence length="96" mass="11023">MVFLDREGHRIPVKTEMARCRSGPIEFHPFTCTFPEKYDRVRLVIHYAEKQETRNLPINAAVSREDALKAMPPHPEGGRIPGQPSAETAHLFQKRD</sequence>
<proteinExistence type="predicted"/>
<gene>
    <name evidence="2" type="ORF">M8N44_07200</name>
</gene>
<evidence type="ECO:0000256" key="1">
    <source>
        <dbReference type="SAM" id="MobiDB-lite"/>
    </source>
</evidence>
<keyword evidence="3" id="KW-1185">Reference proteome</keyword>
<reference evidence="2 3" key="1">
    <citation type="submission" date="2022-03" db="EMBL/GenBank/DDBJ databases">
        <title>Taxonomic description of new species and reclassification of some bacterial strains.</title>
        <authorList>
            <person name="Ndongo S."/>
        </authorList>
    </citation>
    <scope>NUCLEOTIDE SEQUENCE [LARGE SCALE GENOMIC DNA]</scope>
    <source>
        <strain evidence="2 3">Marseille-P6666</strain>
    </source>
</reference>
<dbReference type="GeneID" id="84023643"/>
<dbReference type="EMBL" id="JAMGSI010000001">
    <property type="protein sequence ID" value="MCL6657104.1"/>
    <property type="molecule type" value="Genomic_DNA"/>
</dbReference>
<feature type="region of interest" description="Disordered" evidence="1">
    <location>
        <begin position="69"/>
        <end position="96"/>
    </location>
</feature>
<protein>
    <submittedName>
        <fullName evidence="2">Uncharacterized protein</fullName>
    </submittedName>
</protein>
<name>A0ABT0R852_9BACT</name>
<dbReference type="RefSeq" id="WP_146017935.1">
    <property type="nucleotide sequence ID" value="NZ_CP072027.1"/>
</dbReference>
<evidence type="ECO:0000313" key="2">
    <source>
        <dbReference type="EMBL" id="MCL6657104.1"/>
    </source>
</evidence>
<organism evidence="2 3">
    <name type="scientific">Akkermansia massiliensis</name>
    <dbReference type="NCBI Taxonomy" id="2927224"/>
    <lineage>
        <taxon>Bacteria</taxon>
        <taxon>Pseudomonadati</taxon>
        <taxon>Verrucomicrobiota</taxon>
        <taxon>Verrucomicrobiia</taxon>
        <taxon>Verrucomicrobiales</taxon>
        <taxon>Akkermansiaceae</taxon>
        <taxon>Akkermansia</taxon>
    </lineage>
</organism>
<evidence type="ECO:0000313" key="3">
    <source>
        <dbReference type="Proteomes" id="UP001202031"/>
    </source>
</evidence>
<comment type="caution">
    <text evidence="2">The sequence shown here is derived from an EMBL/GenBank/DDBJ whole genome shotgun (WGS) entry which is preliminary data.</text>
</comment>
<dbReference type="Proteomes" id="UP001202031">
    <property type="component" value="Unassembled WGS sequence"/>
</dbReference>
<accession>A0ABT0R852</accession>